<sequence length="157" mass="17871">MKTQETLSESTKTSEVPKIKLALEPELKKAAKEEAVKEAKRNKPPEKNKLPIPTGWRILVLPFQMKEKTRGGVILAETVIERQQVASQCGLVLAMGPDCYRDYKRYKQGPWCKIGDWVLFARYAGSRIKIEGGEVRMLNDDEVLATVKNPEDLLHEY</sequence>
<dbReference type="Pfam" id="PF00166">
    <property type="entry name" value="Cpn10"/>
    <property type="match status" value="1"/>
</dbReference>
<evidence type="ECO:0000313" key="2">
    <source>
        <dbReference type="EMBL" id="SVB91000.1"/>
    </source>
</evidence>
<proteinExistence type="predicted"/>
<name>A0A382HUM7_9ZZZZ</name>
<keyword evidence="1" id="KW-0143">Chaperone</keyword>
<accession>A0A382HUM7</accession>
<protein>
    <recommendedName>
        <fullName evidence="3">10 kDa chaperonin</fullName>
    </recommendedName>
</protein>
<evidence type="ECO:0008006" key="3">
    <source>
        <dbReference type="Google" id="ProtNLM"/>
    </source>
</evidence>
<dbReference type="InterPro" id="IPR011032">
    <property type="entry name" value="GroES-like_sf"/>
</dbReference>
<dbReference type="AlphaFoldDB" id="A0A382HUM7"/>
<dbReference type="PRINTS" id="PR00297">
    <property type="entry name" value="CHAPERONIN10"/>
</dbReference>
<dbReference type="InterPro" id="IPR037124">
    <property type="entry name" value="Chaperonin_GroES_sf"/>
</dbReference>
<dbReference type="SMART" id="SM00883">
    <property type="entry name" value="Cpn10"/>
    <property type="match status" value="1"/>
</dbReference>
<organism evidence="2">
    <name type="scientific">marine metagenome</name>
    <dbReference type="NCBI Taxonomy" id="408172"/>
    <lineage>
        <taxon>unclassified sequences</taxon>
        <taxon>metagenomes</taxon>
        <taxon>ecological metagenomes</taxon>
    </lineage>
</organism>
<dbReference type="EMBL" id="UINC01063401">
    <property type="protein sequence ID" value="SVB91000.1"/>
    <property type="molecule type" value="Genomic_DNA"/>
</dbReference>
<dbReference type="InterPro" id="IPR020818">
    <property type="entry name" value="Chaperonin_GroES"/>
</dbReference>
<evidence type="ECO:0000256" key="1">
    <source>
        <dbReference type="ARBA" id="ARBA00023186"/>
    </source>
</evidence>
<gene>
    <name evidence="2" type="ORF">METZ01_LOCUS243854</name>
</gene>
<reference evidence="2" key="1">
    <citation type="submission" date="2018-05" db="EMBL/GenBank/DDBJ databases">
        <authorList>
            <person name="Lanie J.A."/>
            <person name="Ng W.-L."/>
            <person name="Kazmierczak K.M."/>
            <person name="Andrzejewski T.M."/>
            <person name="Davidsen T.M."/>
            <person name="Wayne K.J."/>
            <person name="Tettelin H."/>
            <person name="Glass J.I."/>
            <person name="Rusch D."/>
            <person name="Podicherti R."/>
            <person name="Tsui H.-C.T."/>
            <person name="Winkler M.E."/>
        </authorList>
    </citation>
    <scope>NUCLEOTIDE SEQUENCE</scope>
</reference>
<dbReference type="GO" id="GO:0044183">
    <property type="term" value="F:protein folding chaperone"/>
    <property type="evidence" value="ECO:0007669"/>
    <property type="project" value="InterPro"/>
</dbReference>
<dbReference type="Gene3D" id="2.30.33.40">
    <property type="entry name" value="GroES chaperonin"/>
    <property type="match status" value="1"/>
</dbReference>
<dbReference type="SUPFAM" id="SSF50129">
    <property type="entry name" value="GroES-like"/>
    <property type="match status" value="1"/>
</dbReference>
<dbReference type="GO" id="GO:0005524">
    <property type="term" value="F:ATP binding"/>
    <property type="evidence" value="ECO:0007669"/>
    <property type="project" value="InterPro"/>
</dbReference>
<dbReference type="CDD" id="cd00320">
    <property type="entry name" value="cpn10"/>
    <property type="match status" value="1"/>
</dbReference>